<accession>A0A1S8KMQ0</accession>
<feature type="transmembrane region" description="Helical" evidence="3">
    <location>
        <begin position="12"/>
        <end position="31"/>
    </location>
</feature>
<organism evidence="4 6">
    <name type="scientific">Dolosigranulum pigrum</name>
    <dbReference type="NCBI Taxonomy" id="29394"/>
    <lineage>
        <taxon>Bacteria</taxon>
        <taxon>Bacillati</taxon>
        <taxon>Bacillota</taxon>
        <taxon>Bacilli</taxon>
        <taxon>Lactobacillales</taxon>
        <taxon>Carnobacteriaceae</taxon>
        <taxon>Dolosigranulum</taxon>
    </lineage>
</organism>
<dbReference type="SUPFAM" id="SSF54523">
    <property type="entry name" value="Pili subunits"/>
    <property type="match status" value="1"/>
</dbReference>
<evidence type="ECO:0000256" key="2">
    <source>
        <dbReference type="ARBA" id="ARBA00023287"/>
    </source>
</evidence>
<gene>
    <name evidence="5" type="ORF">B8A44_06015</name>
    <name evidence="4" type="ORF">BWX42_03680</name>
</gene>
<dbReference type="EMBL" id="NAQV01000017">
    <property type="protein sequence ID" value="RAN63222.1"/>
    <property type="molecule type" value="Genomic_DNA"/>
</dbReference>
<reference evidence="4 6" key="1">
    <citation type="submission" date="2017-01" db="EMBL/GenBank/DDBJ databases">
        <title>Complete Genome Sequence of Dolosigranulum pigrum isolated from a Patient with interstitial lung disease.</title>
        <authorList>
            <person name="Mukhopadhyay R."/>
            <person name="Joaquin J."/>
            <person name="Hogue R."/>
            <person name="Fitzgerald S."/>
            <person name="Jospin G."/>
            <person name="Eisen J.A."/>
            <person name="Chaturvedi V."/>
        </authorList>
    </citation>
    <scope>NUCLEOTIDE SEQUENCE [LARGE SCALE GENOMIC DNA]</scope>
    <source>
        <strain evidence="4 6">15S00348</strain>
    </source>
</reference>
<sequence>MKRVVDEQGLTLIEAAVVLAIVSMLFLLPTITFQSYEEKIEVDLFIEEVRNNVTLMQNHAVFNGQATEIQVRAENNTIDFFVQGQPNHSLNRTITPPESIIVLTSNRYRFRAYSGNIGRLGRARFQAPDGVYEFVFQLGSGRFYVQKV</sequence>
<dbReference type="NCBIfam" id="NF040982">
    <property type="entry name" value="ComGD"/>
    <property type="match status" value="1"/>
</dbReference>
<dbReference type="InterPro" id="IPR012902">
    <property type="entry name" value="N_methyl_site"/>
</dbReference>
<name>A0A1S8KMQ0_9LACT</name>
<comment type="caution">
    <text evidence="4">The sequence shown here is derived from an EMBL/GenBank/DDBJ whole genome shotgun (WGS) entry which is preliminary data.</text>
</comment>
<keyword evidence="3" id="KW-0812">Transmembrane</keyword>
<dbReference type="InterPro" id="IPR045584">
    <property type="entry name" value="Pilin-like"/>
</dbReference>
<dbReference type="RefSeq" id="WP_004636030.1">
    <property type="nucleotide sequence ID" value="NZ_CALFGV010000021.1"/>
</dbReference>
<keyword evidence="2" id="KW-0178">Competence</keyword>
<evidence type="ECO:0000256" key="1">
    <source>
        <dbReference type="ARBA" id="ARBA00004241"/>
    </source>
</evidence>
<dbReference type="Proteomes" id="UP000190409">
    <property type="component" value="Unassembled WGS sequence"/>
</dbReference>
<evidence type="ECO:0000313" key="7">
    <source>
        <dbReference type="Proteomes" id="UP000249099"/>
    </source>
</evidence>
<proteinExistence type="predicted"/>
<dbReference type="PROSITE" id="PS00409">
    <property type="entry name" value="PROKAR_NTER_METHYL"/>
    <property type="match status" value="1"/>
</dbReference>
<dbReference type="GeneID" id="42694378"/>
<keyword evidence="3" id="KW-0472">Membrane</keyword>
<dbReference type="AlphaFoldDB" id="A0A1S8KMQ0"/>
<comment type="subcellular location">
    <subcellularLocation>
        <location evidence="1">Cell surface</location>
    </subcellularLocation>
</comment>
<evidence type="ECO:0000313" key="5">
    <source>
        <dbReference type="EMBL" id="RAN63222.1"/>
    </source>
</evidence>
<dbReference type="PIRSF" id="PIRSF021292">
    <property type="entry name" value="Competence_ComGD"/>
    <property type="match status" value="1"/>
</dbReference>
<keyword evidence="3" id="KW-1133">Transmembrane helix</keyword>
<dbReference type="EMBL" id="MUYF01000003">
    <property type="protein sequence ID" value="OOL80980.1"/>
    <property type="molecule type" value="Genomic_DNA"/>
</dbReference>
<evidence type="ECO:0008006" key="8">
    <source>
        <dbReference type="Google" id="ProtNLM"/>
    </source>
</evidence>
<dbReference type="Proteomes" id="UP000249099">
    <property type="component" value="Unassembled WGS sequence"/>
</dbReference>
<evidence type="ECO:0000313" key="6">
    <source>
        <dbReference type="Proteomes" id="UP000190409"/>
    </source>
</evidence>
<dbReference type="GO" id="GO:0009986">
    <property type="term" value="C:cell surface"/>
    <property type="evidence" value="ECO:0007669"/>
    <property type="project" value="UniProtKB-SubCell"/>
</dbReference>
<evidence type="ECO:0000313" key="4">
    <source>
        <dbReference type="EMBL" id="OOL80980.1"/>
    </source>
</evidence>
<reference evidence="5 7" key="2">
    <citation type="submission" date="2017-03" db="EMBL/GenBank/DDBJ databases">
        <title>wgs assembly of Dolosigranulum pigrum KPL CDC strains.</title>
        <authorList>
            <person name="Brugger S.D."/>
            <person name="Pettigrew M."/>
            <person name="Kong Y."/>
            <person name="Lemon K.P."/>
        </authorList>
    </citation>
    <scope>NUCLEOTIDE SEQUENCE [LARGE SCALE GENOMIC DNA]</scope>
    <source>
        <strain evidence="5 7">KPL1931_CDC4294-98</strain>
    </source>
</reference>
<dbReference type="InterPro" id="IPR016785">
    <property type="entry name" value="ComGD"/>
</dbReference>
<protein>
    <recommendedName>
        <fullName evidence="8">Prepilin-type N-terminal cleavage/methylation domain-containing protein</fullName>
    </recommendedName>
</protein>
<evidence type="ECO:0000256" key="3">
    <source>
        <dbReference type="SAM" id="Phobius"/>
    </source>
</evidence>
<dbReference type="GO" id="GO:0030420">
    <property type="term" value="P:establishment of competence for transformation"/>
    <property type="evidence" value="ECO:0007669"/>
    <property type="project" value="UniProtKB-KW"/>
</dbReference>